<dbReference type="FunFam" id="3.40.50.720:FF:000047">
    <property type="entry name" value="NADP-dependent L-serine/L-allo-threonine dehydrogenase"/>
    <property type="match status" value="1"/>
</dbReference>
<comment type="similarity">
    <text evidence="1 3">Belongs to the short-chain dehydrogenases/reductases (SDR) family.</text>
</comment>
<dbReference type="EMBL" id="VFIY01000004">
    <property type="protein sequence ID" value="TPD63215.1"/>
    <property type="molecule type" value="Genomic_DNA"/>
</dbReference>
<evidence type="ECO:0000313" key="5">
    <source>
        <dbReference type="Proteomes" id="UP000319148"/>
    </source>
</evidence>
<protein>
    <submittedName>
        <fullName evidence="4">SDR family NAD(P)-dependent oxidoreductase</fullName>
    </submittedName>
</protein>
<dbReference type="PRINTS" id="PR00081">
    <property type="entry name" value="GDHRDH"/>
</dbReference>
<dbReference type="RefSeq" id="WP_139938539.1">
    <property type="nucleotide sequence ID" value="NZ_JBHSYP010000022.1"/>
</dbReference>
<dbReference type="Pfam" id="PF00106">
    <property type="entry name" value="adh_short"/>
    <property type="match status" value="1"/>
</dbReference>
<reference evidence="5" key="1">
    <citation type="submission" date="2019-06" db="EMBL/GenBank/DDBJ databases">
        <title>The complete genome of Emcibacter congregatus ZYLT.</title>
        <authorList>
            <person name="Zhao Z."/>
        </authorList>
    </citation>
    <scope>NUCLEOTIDE SEQUENCE [LARGE SCALE GENOMIC DNA]</scope>
    <source>
        <strain evidence="5">MCCC 1A06723</strain>
    </source>
</reference>
<evidence type="ECO:0000313" key="4">
    <source>
        <dbReference type="EMBL" id="TPD63215.1"/>
    </source>
</evidence>
<sequence>MGNQLSEKVALITGASSGIGEGAALALAAEGVKVVVTARRADRLEDLVSKIKDNGGDALAVAGDITDEEFAKSVVARTVEAYGRLDILVNSAGVMALDGVDKADLDKWRHVMNINFFATLYTCTAAIPHLRAQGGGDIINISSTAGRRTAAAIGPYGASKFALNAMTEGLRQEVGGDGIRVCVIEPGATSTEVAESIDDPRKKEFIRHHVTKEGSMKTEDIGKTIVFIISLPRRANVSEILIRPTSDVAAM</sequence>
<comment type="caution">
    <text evidence="4">The sequence shown here is derived from an EMBL/GenBank/DDBJ whole genome shotgun (WGS) entry which is preliminary data.</text>
</comment>
<dbReference type="PRINTS" id="PR00080">
    <property type="entry name" value="SDRFAMILY"/>
</dbReference>
<dbReference type="InterPro" id="IPR036291">
    <property type="entry name" value="NAD(P)-bd_dom_sf"/>
</dbReference>
<dbReference type="PROSITE" id="PS00061">
    <property type="entry name" value="ADH_SHORT"/>
    <property type="match status" value="1"/>
</dbReference>
<evidence type="ECO:0000256" key="3">
    <source>
        <dbReference type="RuleBase" id="RU000363"/>
    </source>
</evidence>
<accession>A0A501PSI7</accession>
<keyword evidence="5" id="KW-1185">Reference proteome</keyword>
<name>A0A501PSI7_9PROT</name>
<dbReference type="AlphaFoldDB" id="A0A501PSI7"/>
<dbReference type="Proteomes" id="UP000319148">
    <property type="component" value="Unassembled WGS sequence"/>
</dbReference>
<evidence type="ECO:0000256" key="1">
    <source>
        <dbReference type="ARBA" id="ARBA00006484"/>
    </source>
</evidence>
<keyword evidence="2" id="KW-0560">Oxidoreductase</keyword>
<dbReference type="PANTHER" id="PTHR43975:SF2">
    <property type="entry name" value="EG:BACR7A4.14 PROTEIN-RELATED"/>
    <property type="match status" value="1"/>
</dbReference>
<dbReference type="InterPro" id="IPR002347">
    <property type="entry name" value="SDR_fam"/>
</dbReference>
<dbReference type="GO" id="GO:0016616">
    <property type="term" value="F:oxidoreductase activity, acting on the CH-OH group of donors, NAD or NADP as acceptor"/>
    <property type="evidence" value="ECO:0007669"/>
    <property type="project" value="UniProtKB-ARBA"/>
</dbReference>
<evidence type="ECO:0000256" key="2">
    <source>
        <dbReference type="ARBA" id="ARBA00023002"/>
    </source>
</evidence>
<gene>
    <name evidence="4" type="ORF">FIV46_03835</name>
</gene>
<dbReference type="PANTHER" id="PTHR43975">
    <property type="entry name" value="ZGC:101858"/>
    <property type="match status" value="1"/>
</dbReference>
<proteinExistence type="inferred from homology"/>
<dbReference type="SUPFAM" id="SSF51735">
    <property type="entry name" value="NAD(P)-binding Rossmann-fold domains"/>
    <property type="match status" value="1"/>
</dbReference>
<dbReference type="InterPro" id="IPR020904">
    <property type="entry name" value="Sc_DH/Rdtase_CS"/>
</dbReference>
<dbReference type="Gene3D" id="3.40.50.720">
    <property type="entry name" value="NAD(P)-binding Rossmann-like Domain"/>
    <property type="match status" value="1"/>
</dbReference>
<organism evidence="4 5">
    <name type="scientific">Emcibacter nanhaiensis</name>
    <dbReference type="NCBI Taxonomy" id="1505037"/>
    <lineage>
        <taxon>Bacteria</taxon>
        <taxon>Pseudomonadati</taxon>
        <taxon>Pseudomonadota</taxon>
        <taxon>Alphaproteobacteria</taxon>
        <taxon>Emcibacterales</taxon>
        <taxon>Emcibacteraceae</taxon>
        <taxon>Emcibacter</taxon>
    </lineage>
</organism>
<dbReference type="OrthoDB" id="9810734at2"/>